<evidence type="ECO:0000256" key="9">
    <source>
        <dbReference type="ARBA" id="ARBA00049336"/>
    </source>
</evidence>
<dbReference type="GO" id="GO:0008879">
    <property type="term" value="F:glucose-1-phosphate thymidylyltransferase activity"/>
    <property type="evidence" value="ECO:0007669"/>
    <property type="project" value="UniProtKB-EC"/>
</dbReference>
<organism evidence="12 13">
    <name type="scientific">Streptomyces carpinensis</name>
    <dbReference type="NCBI Taxonomy" id="66369"/>
    <lineage>
        <taxon>Bacteria</taxon>
        <taxon>Bacillati</taxon>
        <taxon>Actinomycetota</taxon>
        <taxon>Actinomycetes</taxon>
        <taxon>Kitasatosporales</taxon>
        <taxon>Streptomycetaceae</taxon>
        <taxon>Streptomyces</taxon>
    </lineage>
</organism>
<dbReference type="EC" id="2.7.7.24" evidence="3 10"/>
<comment type="similarity">
    <text evidence="2 10">Belongs to the glucose-1-phosphate thymidylyltransferase family.</text>
</comment>
<dbReference type="Pfam" id="PF00483">
    <property type="entry name" value="NTP_transferase"/>
    <property type="match status" value="1"/>
</dbReference>
<comment type="function">
    <text evidence="10">Catalyzes the formation of dTDP-glucose, from dTTP and glucose 1-phosphate, as well as its pyrophosphorolysis.</text>
</comment>
<evidence type="ECO:0000256" key="2">
    <source>
        <dbReference type="ARBA" id="ARBA00010480"/>
    </source>
</evidence>
<dbReference type="Gene3D" id="3.90.550.10">
    <property type="entry name" value="Spore Coat Polysaccharide Biosynthesis Protein SpsA, Chain A"/>
    <property type="match status" value="1"/>
</dbReference>
<evidence type="ECO:0000313" key="13">
    <source>
        <dbReference type="Proteomes" id="UP001458415"/>
    </source>
</evidence>
<gene>
    <name evidence="12" type="primary">rfbA</name>
    <name evidence="12" type="ORF">ABT317_30750</name>
</gene>
<dbReference type="InterPro" id="IPR029044">
    <property type="entry name" value="Nucleotide-diphossugar_trans"/>
</dbReference>
<dbReference type="PANTHER" id="PTHR43532">
    <property type="entry name" value="GLUCOSE-1-PHOSPHATE THYMIDYLYLTRANSFERASE"/>
    <property type="match status" value="1"/>
</dbReference>
<evidence type="ECO:0000256" key="10">
    <source>
        <dbReference type="RuleBase" id="RU003706"/>
    </source>
</evidence>
<feature type="domain" description="Nucleotidyl transferase" evidence="11">
    <location>
        <begin position="3"/>
        <end position="236"/>
    </location>
</feature>
<evidence type="ECO:0000259" key="11">
    <source>
        <dbReference type="Pfam" id="PF00483"/>
    </source>
</evidence>
<comment type="catalytic activity">
    <reaction evidence="9 10">
        <text>dTTP + alpha-D-glucose 1-phosphate + H(+) = dTDP-alpha-D-glucose + diphosphate</text>
        <dbReference type="Rhea" id="RHEA:15225"/>
        <dbReference type="ChEBI" id="CHEBI:15378"/>
        <dbReference type="ChEBI" id="CHEBI:33019"/>
        <dbReference type="ChEBI" id="CHEBI:37568"/>
        <dbReference type="ChEBI" id="CHEBI:57477"/>
        <dbReference type="ChEBI" id="CHEBI:58601"/>
        <dbReference type="EC" id="2.7.7.24"/>
    </reaction>
</comment>
<protein>
    <recommendedName>
        <fullName evidence="4 10">Glucose-1-phosphate thymidylyltransferase</fullName>
        <ecNumber evidence="3 10">2.7.7.24</ecNumber>
    </recommendedName>
</protein>
<dbReference type="InterPro" id="IPR005835">
    <property type="entry name" value="NTP_transferase_dom"/>
</dbReference>
<sequence>MRGILLAGGTGSRLWPLTRSVSKQLLPVFDKPMVYYPLSTLVMAGIREVLIITTTEDQSQFRRLLGDGSQLGLRLQYMAQERPGGIAQAFLLGADFIGDGPVALILGDNIFHGSGLGTRLAGHEGLTGGRVFAYQVANPSAYGVVEFDELGRALSIEEKPARPKSRYAVPGLYFYDNRVVEIARGLRPSVRGELEITDLNRVYLEAGALHVTRLDRGTAWLDTGTFASMVQAAEFVRVIEDRQGLKVGCVEEAVWRAGLIDDDGLRELAQPLLKSGYGRYLLGLLEEARYLLGPPRDGGVRRAELLHEVTG</sequence>
<evidence type="ECO:0000256" key="7">
    <source>
        <dbReference type="ARBA" id="ARBA00022723"/>
    </source>
</evidence>
<name>A0ABV1WAN6_9ACTN</name>
<evidence type="ECO:0000313" key="12">
    <source>
        <dbReference type="EMBL" id="MER6981237.1"/>
    </source>
</evidence>
<dbReference type="InterPro" id="IPR005907">
    <property type="entry name" value="G1P_thy_trans_s"/>
</dbReference>
<dbReference type="PANTHER" id="PTHR43532:SF1">
    <property type="entry name" value="GLUCOSE-1-PHOSPHATE THYMIDYLYLTRANSFERASE 1"/>
    <property type="match status" value="1"/>
</dbReference>
<evidence type="ECO:0000256" key="6">
    <source>
        <dbReference type="ARBA" id="ARBA00022695"/>
    </source>
</evidence>
<dbReference type="CDD" id="cd02538">
    <property type="entry name" value="G1P_TT_short"/>
    <property type="match status" value="1"/>
</dbReference>
<keyword evidence="5 10" id="KW-0808">Transferase</keyword>
<comment type="caution">
    <text evidence="12">The sequence shown here is derived from an EMBL/GenBank/DDBJ whole genome shotgun (WGS) entry which is preliminary data.</text>
</comment>
<evidence type="ECO:0000256" key="1">
    <source>
        <dbReference type="ARBA" id="ARBA00001946"/>
    </source>
</evidence>
<dbReference type="RefSeq" id="WP_086730705.1">
    <property type="nucleotide sequence ID" value="NZ_MUBM01000440.1"/>
</dbReference>
<dbReference type="EMBL" id="JBEPCU010000718">
    <property type="protein sequence ID" value="MER6981237.1"/>
    <property type="molecule type" value="Genomic_DNA"/>
</dbReference>
<keyword evidence="7 10" id="KW-0479">Metal-binding</keyword>
<keyword evidence="6 10" id="KW-0548">Nucleotidyltransferase</keyword>
<keyword evidence="13" id="KW-1185">Reference proteome</keyword>
<evidence type="ECO:0000256" key="5">
    <source>
        <dbReference type="ARBA" id="ARBA00022679"/>
    </source>
</evidence>
<evidence type="ECO:0000256" key="4">
    <source>
        <dbReference type="ARBA" id="ARBA00017654"/>
    </source>
</evidence>
<dbReference type="Proteomes" id="UP001458415">
    <property type="component" value="Unassembled WGS sequence"/>
</dbReference>
<dbReference type="NCBIfam" id="TIGR01207">
    <property type="entry name" value="rmlA"/>
    <property type="match status" value="1"/>
</dbReference>
<accession>A0ABV1WAN6</accession>
<dbReference type="SUPFAM" id="SSF53448">
    <property type="entry name" value="Nucleotide-diphospho-sugar transferases"/>
    <property type="match status" value="1"/>
</dbReference>
<proteinExistence type="inferred from homology"/>
<evidence type="ECO:0000256" key="3">
    <source>
        <dbReference type="ARBA" id="ARBA00012461"/>
    </source>
</evidence>
<keyword evidence="8 10" id="KW-0460">Magnesium</keyword>
<evidence type="ECO:0000256" key="8">
    <source>
        <dbReference type="ARBA" id="ARBA00022842"/>
    </source>
</evidence>
<reference evidence="12 13" key="1">
    <citation type="submission" date="2024-06" db="EMBL/GenBank/DDBJ databases">
        <title>The Natural Products Discovery Center: Release of the First 8490 Sequenced Strains for Exploring Actinobacteria Biosynthetic Diversity.</title>
        <authorList>
            <person name="Kalkreuter E."/>
            <person name="Kautsar S.A."/>
            <person name="Yang D."/>
            <person name="Bader C.D."/>
            <person name="Teijaro C.N."/>
            <person name="Fluegel L."/>
            <person name="Davis C.M."/>
            <person name="Simpson J.R."/>
            <person name="Lauterbach L."/>
            <person name="Steele A.D."/>
            <person name="Gui C."/>
            <person name="Meng S."/>
            <person name="Li G."/>
            <person name="Viehrig K."/>
            <person name="Ye F."/>
            <person name="Su P."/>
            <person name="Kiefer A.F."/>
            <person name="Nichols A."/>
            <person name="Cepeda A.J."/>
            <person name="Yan W."/>
            <person name="Fan B."/>
            <person name="Jiang Y."/>
            <person name="Adhikari A."/>
            <person name="Zheng C.-J."/>
            <person name="Schuster L."/>
            <person name="Cowan T.M."/>
            <person name="Smanski M.J."/>
            <person name="Chevrette M.G."/>
            <person name="De Carvalho L.P.S."/>
            <person name="Shen B."/>
        </authorList>
    </citation>
    <scope>NUCLEOTIDE SEQUENCE [LARGE SCALE GENOMIC DNA]</scope>
    <source>
        <strain evidence="12 13">NPDC000634</strain>
    </source>
</reference>
<comment type="cofactor">
    <cofactor evidence="1">
        <name>Mg(2+)</name>
        <dbReference type="ChEBI" id="CHEBI:18420"/>
    </cofactor>
</comment>